<dbReference type="EC" id="2.8.2.-" evidence="3"/>
<dbReference type="OrthoDB" id="205623at2759"/>
<protein>
    <recommendedName>
        <fullName evidence="3">Sulfotransferase</fullName>
        <ecNumber evidence="3">2.8.2.-</ecNumber>
    </recommendedName>
</protein>
<dbReference type="InterPro" id="IPR000863">
    <property type="entry name" value="Sulfotransferase_dom"/>
</dbReference>
<dbReference type="Pfam" id="PF00685">
    <property type="entry name" value="Sulfotransfer_1"/>
    <property type="match status" value="1"/>
</dbReference>
<dbReference type="Proteomes" id="UP000727407">
    <property type="component" value="Unassembled WGS sequence"/>
</dbReference>
<comment type="similarity">
    <text evidence="1 3">Belongs to the sulfotransferase 1 family.</text>
</comment>
<gene>
    <name evidence="5" type="primary">sult6b1</name>
    <name evidence="5" type="ORF">DAT39_015676</name>
</gene>
<dbReference type="InterPro" id="IPR027417">
    <property type="entry name" value="P-loop_NTPase"/>
</dbReference>
<evidence type="ECO:0000256" key="1">
    <source>
        <dbReference type="ARBA" id="ARBA00005771"/>
    </source>
</evidence>
<proteinExistence type="inferred from homology"/>
<evidence type="ECO:0000313" key="6">
    <source>
        <dbReference type="Proteomes" id="UP000727407"/>
    </source>
</evidence>
<name>A0A8J4UGE3_CLAMG</name>
<comment type="caution">
    <text evidence="5">The sequence shown here is derived from an EMBL/GenBank/DDBJ whole genome shotgun (WGS) entry which is preliminary data.</text>
</comment>
<dbReference type="GO" id="GO:0008146">
    <property type="term" value="F:sulfotransferase activity"/>
    <property type="evidence" value="ECO:0007669"/>
    <property type="project" value="InterPro"/>
</dbReference>
<organism evidence="5 6">
    <name type="scientific">Clarias magur</name>
    <name type="common">Asian catfish</name>
    <name type="synonym">Macropteronotus magur</name>
    <dbReference type="NCBI Taxonomy" id="1594786"/>
    <lineage>
        <taxon>Eukaryota</taxon>
        <taxon>Metazoa</taxon>
        <taxon>Chordata</taxon>
        <taxon>Craniata</taxon>
        <taxon>Vertebrata</taxon>
        <taxon>Euteleostomi</taxon>
        <taxon>Actinopterygii</taxon>
        <taxon>Neopterygii</taxon>
        <taxon>Teleostei</taxon>
        <taxon>Ostariophysi</taxon>
        <taxon>Siluriformes</taxon>
        <taxon>Clariidae</taxon>
        <taxon>Clarias</taxon>
    </lineage>
</organism>
<dbReference type="PANTHER" id="PTHR11783">
    <property type="entry name" value="SULFOTRANSFERASE SULT"/>
    <property type="match status" value="1"/>
</dbReference>
<dbReference type="EMBL" id="QNUK01000366">
    <property type="protein sequence ID" value="KAF5894605.1"/>
    <property type="molecule type" value="Genomic_DNA"/>
</dbReference>
<feature type="domain" description="Sulfotransferase" evidence="4">
    <location>
        <begin position="21"/>
        <end position="87"/>
    </location>
</feature>
<evidence type="ECO:0000256" key="2">
    <source>
        <dbReference type="ARBA" id="ARBA00022679"/>
    </source>
</evidence>
<dbReference type="Gene3D" id="3.40.50.300">
    <property type="entry name" value="P-loop containing nucleotide triphosphate hydrolases"/>
    <property type="match status" value="1"/>
</dbReference>
<dbReference type="AlphaFoldDB" id="A0A8J4UGE3"/>
<keyword evidence="6" id="KW-1185">Reference proteome</keyword>
<evidence type="ECO:0000313" key="5">
    <source>
        <dbReference type="EMBL" id="KAF5894605.1"/>
    </source>
</evidence>
<accession>A0A8J4UGE3</accession>
<keyword evidence="2 3" id="KW-0808">Transferase</keyword>
<sequence>MTNMERAMNMKDEEKLYKCFEDTAVSYYHSMNKNPALPNPGSWDEFFSDFLSGEVGYGSYLNYALAWEKHMDDPNVFIVTYEELKETLLEPL</sequence>
<reference evidence="5" key="1">
    <citation type="submission" date="2020-07" db="EMBL/GenBank/DDBJ databases">
        <title>Clarias magur genome sequencing, assembly and annotation.</title>
        <authorList>
            <person name="Kushwaha B."/>
            <person name="Kumar R."/>
            <person name="Das P."/>
            <person name="Joshi C.G."/>
            <person name="Kumar D."/>
            <person name="Nagpure N.S."/>
            <person name="Pandey M."/>
            <person name="Agarwal S."/>
            <person name="Srivastava S."/>
            <person name="Singh M."/>
            <person name="Sahoo L."/>
            <person name="Jayasankar P."/>
            <person name="Meher P.K."/>
            <person name="Koringa P.G."/>
            <person name="Iquebal M.A."/>
            <person name="Das S.P."/>
            <person name="Bit A."/>
            <person name="Patnaik S."/>
            <person name="Patel N."/>
            <person name="Shah T.M."/>
            <person name="Hinsu A."/>
            <person name="Jena J.K."/>
        </authorList>
    </citation>
    <scope>NUCLEOTIDE SEQUENCE</scope>
    <source>
        <strain evidence="5">CIFAMagur01</strain>
        <tissue evidence="5">Testis</tissue>
    </source>
</reference>
<evidence type="ECO:0000259" key="4">
    <source>
        <dbReference type="Pfam" id="PF00685"/>
    </source>
</evidence>
<evidence type="ECO:0000256" key="3">
    <source>
        <dbReference type="RuleBase" id="RU361155"/>
    </source>
</evidence>
<dbReference type="SUPFAM" id="SSF52540">
    <property type="entry name" value="P-loop containing nucleoside triphosphate hydrolases"/>
    <property type="match status" value="1"/>
</dbReference>